<feature type="transmembrane region" description="Helical" evidence="7">
    <location>
        <begin position="323"/>
        <end position="346"/>
    </location>
</feature>
<sequence length="778" mass="86798">MAAVTAVTAGGGDVWKAHAAMALIQLFNGGYHVITKVALNVGVNQLVFCVYRDLLALSILAPVAYFREKRTRPPLNKHLLLTFFFLGLTGIFGNQLLFLIGLGYTNPTYAAAIQPTIPVFTFILAVLMGTERVNLLRTEGQAKIGGTFICVSGAVLMCFYRGWALLGNMEPDYSAQSEIIARGQPEPVGWLMSSFSEFGLDHFHLGVLCLIGNCMCMAAFLAIQAPLLKKYPANISVTAYSYFFGALLMVSTSFFLTNESTDWVLTRSEVLAVIYAGTIASALNYGLLTWCNKILGPALVATYNPLQPAASAFLSRIFLGSPIYLGSVLGGILIIAGLYIVTWAAFKEKQAVLGITHHVSRPSELLIHKDMSVNRTILGFLLHRRLTQKSEWNWAMAFFFVLLSYPRTLYLLTDSIIYGIDKAKETSNGNVGRLSWTIINFSKLDIKKLYSDIFYAGGYKWRIAIFPKGNEVDHLSIYLDFADSKTPGWTVNVPFFSMSIINQNPILTVTKESEHVFNATEQDWGFTSFIPLSKLNDPSEGFLVRDVCTIKAEVKLNIEEDDKDKHELSDQNSAFVKADTSTSLSFSEYDALFIGIQKLLEGESFKSDNITSSGCPPSWTVEEIAYAKKILKQCLDIDLDNEITKYVANFVQSCEQYEVAKQDLREVQENEKSIEILKTDMKNISSEYFPLRNQAEVVDNEIAELEIQLSERKMKKKRLSKMLEVLAGRATTSKQALVSAEHDHEKLSVLKKVEAEKVIGDMKRSWESLKLGYSNMLV</sequence>
<dbReference type="SUPFAM" id="SSF103481">
    <property type="entry name" value="Multidrug resistance efflux transporter EmrE"/>
    <property type="match status" value="2"/>
</dbReference>
<organism evidence="9 10">
    <name type="scientific">Cannabis sativa</name>
    <name type="common">Hemp</name>
    <name type="synonym">Marijuana</name>
    <dbReference type="NCBI Taxonomy" id="3483"/>
    <lineage>
        <taxon>Eukaryota</taxon>
        <taxon>Viridiplantae</taxon>
        <taxon>Streptophyta</taxon>
        <taxon>Embryophyta</taxon>
        <taxon>Tracheophyta</taxon>
        <taxon>Spermatophyta</taxon>
        <taxon>Magnoliopsida</taxon>
        <taxon>eudicotyledons</taxon>
        <taxon>Gunneridae</taxon>
        <taxon>Pentapetalae</taxon>
        <taxon>rosids</taxon>
        <taxon>fabids</taxon>
        <taxon>Rosales</taxon>
        <taxon>Cannabaceae</taxon>
        <taxon>Cannabis</taxon>
    </lineage>
</organism>
<gene>
    <name evidence="9" type="ORF">F8388_002455</name>
</gene>
<evidence type="ECO:0000256" key="6">
    <source>
        <dbReference type="SAM" id="Coils"/>
    </source>
</evidence>
<dbReference type="InterPro" id="IPR008974">
    <property type="entry name" value="TRAF-like"/>
</dbReference>
<dbReference type="GO" id="GO:0016020">
    <property type="term" value="C:membrane"/>
    <property type="evidence" value="ECO:0007669"/>
    <property type="project" value="UniProtKB-SubCell"/>
</dbReference>
<comment type="subcellular location">
    <subcellularLocation>
        <location evidence="1">Membrane</location>
        <topology evidence="1">Multi-pass membrane protein</topology>
    </subcellularLocation>
</comment>
<dbReference type="Pfam" id="PF00892">
    <property type="entry name" value="EamA"/>
    <property type="match status" value="2"/>
</dbReference>
<dbReference type="InterPro" id="IPR000620">
    <property type="entry name" value="EamA_dom"/>
</dbReference>
<feature type="transmembrane region" description="Helical" evidence="7">
    <location>
        <begin position="235"/>
        <end position="256"/>
    </location>
</feature>
<dbReference type="SUPFAM" id="SSF49599">
    <property type="entry name" value="TRAF domain-like"/>
    <property type="match status" value="1"/>
</dbReference>
<feature type="domain" description="MATH" evidence="8">
    <location>
        <begin position="431"/>
        <end position="554"/>
    </location>
</feature>
<dbReference type="Pfam" id="PF22486">
    <property type="entry name" value="MATH_2"/>
    <property type="match status" value="1"/>
</dbReference>
<accession>A0A7J6E6J0</accession>
<evidence type="ECO:0000256" key="3">
    <source>
        <dbReference type="ARBA" id="ARBA00022692"/>
    </source>
</evidence>
<evidence type="ECO:0000259" key="8">
    <source>
        <dbReference type="PROSITE" id="PS50144"/>
    </source>
</evidence>
<evidence type="ECO:0000256" key="5">
    <source>
        <dbReference type="ARBA" id="ARBA00023136"/>
    </source>
</evidence>
<evidence type="ECO:0000256" key="7">
    <source>
        <dbReference type="SAM" id="Phobius"/>
    </source>
</evidence>
<reference evidence="9 10" key="1">
    <citation type="journal article" date="2020" name="bioRxiv">
        <title>Sequence and annotation of 42 cannabis genomes reveals extensive copy number variation in cannabinoid synthesis and pathogen resistance genes.</title>
        <authorList>
            <person name="Mckernan K.J."/>
            <person name="Helbert Y."/>
            <person name="Kane L.T."/>
            <person name="Ebling H."/>
            <person name="Zhang L."/>
            <person name="Liu B."/>
            <person name="Eaton Z."/>
            <person name="Mclaughlin S."/>
            <person name="Kingan S."/>
            <person name="Baybayan P."/>
            <person name="Concepcion G."/>
            <person name="Jordan M."/>
            <person name="Riva A."/>
            <person name="Barbazuk W."/>
            <person name="Harkins T."/>
        </authorList>
    </citation>
    <scope>NUCLEOTIDE SEQUENCE [LARGE SCALE GENOMIC DNA]</scope>
    <source>
        <strain evidence="10">cv. Jamaican Lion 4</strain>
        <tissue evidence="9">Leaf</tissue>
    </source>
</reference>
<dbReference type="GO" id="GO:0022857">
    <property type="term" value="F:transmembrane transporter activity"/>
    <property type="evidence" value="ECO:0007669"/>
    <property type="project" value="InterPro"/>
</dbReference>
<feature type="transmembrane region" description="Helical" evidence="7">
    <location>
        <begin position="142"/>
        <end position="163"/>
    </location>
</feature>
<keyword evidence="4 7" id="KW-1133">Transmembrane helix</keyword>
<dbReference type="Gene3D" id="2.60.210.10">
    <property type="entry name" value="Apoptosis, Tumor Necrosis Factor Receptor Associated Protein 2, Chain A"/>
    <property type="match status" value="1"/>
</dbReference>
<name>A0A7J6E6J0_CANSA</name>
<keyword evidence="5 7" id="KW-0472">Membrane</keyword>
<dbReference type="InterPro" id="IPR037185">
    <property type="entry name" value="EmrE-like"/>
</dbReference>
<dbReference type="InterPro" id="IPR002083">
    <property type="entry name" value="MATH/TRAF_dom"/>
</dbReference>
<dbReference type="AlphaFoldDB" id="A0A7J6E6J0"/>
<protein>
    <recommendedName>
        <fullName evidence="8">MATH domain-containing protein</fullName>
    </recommendedName>
</protein>
<dbReference type="SMART" id="SM00061">
    <property type="entry name" value="MATH"/>
    <property type="match status" value="1"/>
</dbReference>
<comment type="caution">
    <text evidence="9">The sequence shown here is derived from an EMBL/GenBank/DDBJ whole genome shotgun (WGS) entry which is preliminary data.</text>
</comment>
<dbReference type="Proteomes" id="UP000525078">
    <property type="component" value="Unassembled WGS sequence"/>
</dbReference>
<feature type="coiled-coil region" evidence="6">
    <location>
        <begin position="667"/>
        <end position="722"/>
    </location>
</feature>
<evidence type="ECO:0000256" key="4">
    <source>
        <dbReference type="ARBA" id="ARBA00022989"/>
    </source>
</evidence>
<evidence type="ECO:0000313" key="10">
    <source>
        <dbReference type="Proteomes" id="UP000525078"/>
    </source>
</evidence>
<evidence type="ECO:0000256" key="2">
    <source>
        <dbReference type="ARBA" id="ARBA00007635"/>
    </source>
</evidence>
<keyword evidence="6" id="KW-0175">Coiled coil</keyword>
<dbReference type="CDD" id="cd00121">
    <property type="entry name" value="MATH"/>
    <property type="match status" value="1"/>
</dbReference>
<evidence type="ECO:0000313" key="9">
    <source>
        <dbReference type="EMBL" id="KAF4354055.1"/>
    </source>
</evidence>
<evidence type="ECO:0000256" key="1">
    <source>
        <dbReference type="ARBA" id="ARBA00004141"/>
    </source>
</evidence>
<dbReference type="EMBL" id="JAATIP010000285">
    <property type="protein sequence ID" value="KAF4354055.1"/>
    <property type="molecule type" value="Genomic_DNA"/>
</dbReference>
<dbReference type="InterPro" id="IPR030184">
    <property type="entry name" value="WAT1-related"/>
</dbReference>
<comment type="similarity">
    <text evidence="2">Belongs to the drug/metabolite transporter (DMT) superfamily. Plant drug/metabolite exporter (P-DME) (TC 2.A.7.4) family.</text>
</comment>
<feature type="transmembrane region" description="Helical" evidence="7">
    <location>
        <begin position="202"/>
        <end position="223"/>
    </location>
</feature>
<feature type="transmembrane region" description="Helical" evidence="7">
    <location>
        <begin position="78"/>
        <end position="103"/>
    </location>
</feature>
<feature type="transmembrane region" description="Helical" evidence="7">
    <location>
        <begin position="109"/>
        <end position="130"/>
    </location>
</feature>
<proteinExistence type="inferred from homology"/>
<dbReference type="PROSITE" id="PS50144">
    <property type="entry name" value="MATH"/>
    <property type="match status" value="1"/>
</dbReference>
<dbReference type="PANTHER" id="PTHR31218">
    <property type="entry name" value="WAT1-RELATED PROTEIN"/>
    <property type="match status" value="1"/>
</dbReference>
<keyword evidence="3 7" id="KW-0812">Transmembrane</keyword>